<keyword evidence="1" id="KW-0732">Signal</keyword>
<feature type="chain" id="PRO_5040442589" evidence="1">
    <location>
        <begin position="28"/>
        <end position="124"/>
    </location>
</feature>
<organism evidence="2 3">
    <name type="scientific">Clonostachys solani</name>
    <dbReference type="NCBI Taxonomy" id="160281"/>
    <lineage>
        <taxon>Eukaryota</taxon>
        <taxon>Fungi</taxon>
        <taxon>Dikarya</taxon>
        <taxon>Ascomycota</taxon>
        <taxon>Pezizomycotina</taxon>
        <taxon>Sordariomycetes</taxon>
        <taxon>Hypocreomycetidae</taxon>
        <taxon>Hypocreales</taxon>
        <taxon>Bionectriaceae</taxon>
        <taxon>Clonostachys</taxon>
    </lineage>
</organism>
<evidence type="ECO:0000313" key="3">
    <source>
        <dbReference type="Proteomes" id="UP000775872"/>
    </source>
</evidence>
<reference evidence="2 3" key="2">
    <citation type="submission" date="2021-10" db="EMBL/GenBank/DDBJ databases">
        <authorList>
            <person name="Piombo E."/>
        </authorList>
    </citation>
    <scope>NUCLEOTIDE SEQUENCE [LARGE SCALE GENOMIC DNA]</scope>
</reference>
<feature type="signal peptide" evidence="1">
    <location>
        <begin position="1"/>
        <end position="27"/>
    </location>
</feature>
<comment type="caution">
    <text evidence="2">The sequence shown here is derived from an EMBL/GenBank/DDBJ whole genome shotgun (WGS) entry which is preliminary data.</text>
</comment>
<evidence type="ECO:0000313" key="2">
    <source>
        <dbReference type="EMBL" id="CAH0056817.1"/>
    </source>
</evidence>
<dbReference type="Proteomes" id="UP000775872">
    <property type="component" value="Unassembled WGS sequence"/>
</dbReference>
<keyword evidence="3" id="KW-1185">Reference proteome</keyword>
<evidence type="ECO:0000256" key="1">
    <source>
        <dbReference type="SAM" id="SignalP"/>
    </source>
</evidence>
<dbReference type="AlphaFoldDB" id="A0A9N9ZJW5"/>
<sequence>MIFPKLLVPVLGLTSYVSAAALESVRAEPIGKVEVFNTAHCTGAAIKTIDVLTREDCIQFGDSGFSSVKWTSYRDIDKSYVLAGFTDPTPDCTGSGVSVSDSTGCAYVLSDWAKLYAGRLYSSS</sequence>
<name>A0A9N9ZJW5_9HYPO</name>
<accession>A0A9N9ZJW5</accession>
<dbReference type="EMBL" id="CABFOC020000063">
    <property type="protein sequence ID" value="CAH0056817.1"/>
    <property type="molecule type" value="Genomic_DNA"/>
</dbReference>
<proteinExistence type="predicted"/>
<reference evidence="3" key="1">
    <citation type="submission" date="2019-06" db="EMBL/GenBank/DDBJ databases">
        <authorList>
            <person name="Broberg M."/>
        </authorList>
    </citation>
    <scope>NUCLEOTIDE SEQUENCE [LARGE SCALE GENOMIC DNA]</scope>
</reference>
<gene>
    <name evidence="2" type="ORF">CSOL1703_00006765</name>
</gene>
<dbReference type="OrthoDB" id="5139768at2759"/>
<protein>
    <submittedName>
        <fullName evidence="2">Uncharacterized protein</fullName>
    </submittedName>
</protein>